<keyword evidence="3" id="KW-0694">RNA-binding</keyword>
<dbReference type="InterPro" id="IPR013005">
    <property type="entry name" value="Ribosomal_uL4-like"/>
</dbReference>
<dbReference type="InterPro" id="IPR023574">
    <property type="entry name" value="Ribosomal_uL4_dom_sf"/>
</dbReference>
<keyword evidence="5" id="KW-0687">Ribonucleoprotein</keyword>
<feature type="compositionally biased region" description="Polar residues" evidence="8">
    <location>
        <begin position="8"/>
        <end position="19"/>
    </location>
</feature>
<dbReference type="SUPFAM" id="SSF52166">
    <property type="entry name" value="Ribosomal protein L4"/>
    <property type="match status" value="1"/>
</dbReference>
<dbReference type="PANTHER" id="PTHR10746">
    <property type="entry name" value="50S RIBOSOMAL PROTEIN L4"/>
    <property type="match status" value="1"/>
</dbReference>
<evidence type="ECO:0000256" key="4">
    <source>
        <dbReference type="ARBA" id="ARBA00022980"/>
    </source>
</evidence>
<dbReference type="NCBIfam" id="TIGR03953">
    <property type="entry name" value="rplD_bact"/>
    <property type="match status" value="1"/>
</dbReference>
<dbReference type="Proteomes" id="UP000815325">
    <property type="component" value="Unassembled WGS sequence"/>
</dbReference>
<evidence type="ECO:0000256" key="8">
    <source>
        <dbReference type="SAM" id="MobiDB-lite"/>
    </source>
</evidence>
<keyword evidence="4 9" id="KW-0689">Ribosomal protein</keyword>
<evidence type="ECO:0000256" key="1">
    <source>
        <dbReference type="ARBA" id="ARBA00010528"/>
    </source>
</evidence>
<evidence type="ECO:0000256" key="5">
    <source>
        <dbReference type="ARBA" id="ARBA00023274"/>
    </source>
</evidence>
<feature type="region of interest" description="Disordered" evidence="8">
    <location>
        <begin position="89"/>
        <end position="127"/>
    </location>
</feature>
<dbReference type="HAMAP" id="MF_01328_B">
    <property type="entry name" value="Ribosomal_uL4_B"/>
    <property type="match status" value="1"/>
</dbReference>
<evidence type="ECO:0000256" key="6">
    <source>
        <dbReference type="ARBA" id="ARBA00035208"/>
    </source>
</evidence>
<evidence type="ECO:0000313" key="9">
    <source>
        <dbReference type="EMBL" id="KAF5835956.1"/>
    </source>
</evidence>
<evidence type="ECO:0000256" key="7">
    <source>
        <dbReference type="ARBA" id="ARBA00035387"/>
    </source>
</evidence>
<comment type="similarity">
    <text evidence="1">Belongs to the universal ribosomal protein uL4 family.</text>
</comment>
<evidence type="ECO:0000256" key="3">
    <source>
        <dbReference type="ARBA" id="ARBA00022884"/>
    </source>
</evidence>
<evidence type="ECO:0000313" key="10">
    <source>
        <dbReference type="Proteomes" id="UP000815325"/>
    </source>
</evidence>
<keyword evidence="10" id="KW-1185">Reference proteome</keyword>
<dbReference type="Gene3D" id="3.40.1370.10">
    <property type="match status" value="1"/>
</dbReference>
<dbReference type="GO" id="GO:0005840">
    <property type="term" value="C:ribosome"/>
    <property type="evidence" value="ECO:0007669"/>
    <property type="project" value="UniProtKB-KW"/>
</dbReference>
<keyword evidence="2" id="KW-0699">rRNA-binding</keyword>
<dbReference type="PANTHER" id="PTHR10746:SF17">
    <property type="entry name" value="LARGE RIBOSOMAL SUBUNIT PROTEIN UL4C"/>
    <property type="match status" value="1"/>
</dbReference>
<protein>
    <recommendedName>
        <fullName evidence="6">Large ribosomal subunit protein uL4c</fullName>
    </recommendedName>
    <alternativeName>
        <fullName evidence="7">50S ribosomal protein L4, chloroplastic</fullName>
    </alternativeName>
</protein>
<comment type="caution">
    <text evidence="9">The sequence shown here is derived from an EMBL/GenBank/DDBJ whole genome shotgun (WGS) entry which is preliminary data.</text>
</comment>
<feature type="region of interest" description="Disordered" evidence="8">
    <location>
        <begin position="1"/>
        <end position="32"/>
    </location>
</feature>
<dbReference type="EMBL" id="MU069681">
    <property type="protein sequence ID" value="KAF5835956.1"/>
    <property type="molecule type" value="Genomic_DNA"/>
</dbReference>
<accession>A0ABQ7GMY0</accession>
<proteinExistence type="inferred from homology"/>
<name>A0ABQ7GMY0_DUNSA</name>
<reference evidence="9" key="1">
    <citation type="submission" date="2017-08" db="EMBL/GenBank/DDBJ databases">
        <authorList>
            <person name="Polle J.E."/>
            <person name="Barry K."/>
            <person name="Cushman J."/>
            <person name="Schmutz J."/>
            <person name="Tran D."/>
            <person name="Hathwaick L.T."/>
            <person name="Yim W.C."/>
            <person name="Jenkins J."/>
            <person name="Mckie-Krisberg Z.M."/>
            <person name="Prochnik S."/>
            <person name="Lindquist E."/>
            <person name="Dockter R.B."/>
            <person name="Adam C."/>
            <person name="Molina H."/>
            <person name="Bunkerborg J."/>
            <person name="Jin E."/>
            <person name="Buchheim M."/>
            <person name="Magnuson J."/>
        </authorList>
    </citation>
    <scope>NUCLEOTIDE SEQUENCE</scope>
    <source>
        <strain evidence="9">CCAP 19/18</strain>
    </source>
</reference>
<dbReference type="Pfam" id="PF00573">
    <property type="entry name" value="Ribosomal_L4"/>
    <property type="match status" value="1"/>
</dbReference>
<sequence length="268" mass="28825">MLAHQRLPATSSCVSQQPLSKPAALVRPTSRQQSLQVCNSTVKDATVPMKDATGADKGEGKLALKVAEETAKGLVHRYLVMVQQNKRRGTASTLTRAEVRGGGKKPMVQKGTGNARRGSSVSPLFPGGGITFGPKPKDWSISMNKKERRLALATALQSAADDMIVVENLDGKVQDGKTKTLLSLLRNVGADANTSKVLLITNSLETSPDRKDTVIRAGRNVEKLYINTADKIRVFDLLKAHKVVVEEGAFAHINSFYGPQQKEAAAVN</sequence>
<gene>
    <name evidence="9" type="ORF">DUNSADRAFT_6621</name>
</gene>
<organism evidence="9 10">
    <name type="scientific">Dunaliella salina</name>
    <name type="common">Green alga</name>
    <name type="synonym">Protococcus salinus</name>
    <dbReference type="NCBI Taxonomy" id="3046"/>
    <lineage>
        <taxon>Eukaryota</taxon>
        <taxon>Viridiplantae</taxon>
        <taxon>Chlorophyta</taxon>
        <taxon>core chlorophytes</taxon>
        <taxon>Chlorophyceae</taxon>
        <taxon>CS clade</taxon>
        <taxon>Chlamydomonadales</taxon>
        <taxon>Dunaliellaceae</taxon>
        <taxon>Dunaliella</taxon>
    </lineage>
</organism>
<evidence type="ECO:0000256" key="2">
    <source>
        <dbReference type="ARBA" id="ARBA00022730"/>
    </source>
</evidence>
<dbReference type="InterPro" id="IPR002136">
    <property type="entry name" value="Ribosomal_uL4"/>
</dbReference>